<protein>
    <submittedName>
        <fullName evidence="3">Uncharacterized protein</fullName>
    </submittedName>
</protein>
<evidence type="ECO:0000256" key="2">
    <source>
        <dbReference type="SAM" id="MobiDB-lite"/>
    </source>
</evidence>
<keyword evidence="4" id="KW-1185">Reference proteome</keyword>
<gene>
    <name evidence="3" type="ORF">WJX84_009548</name>
</gene>
<evidence type="ECO:0000256" key="1">
    <source>
        <dbReference type="ARBA" id="ARBA00034773"/>
    </source>
</evidence>
<dbReference type="Pfam" id="PF04520">
    <property type="entry name" value="Senescence_reg"/>
    <property type="match status" value="1"/>
</dbReference>
<feature type="compositionally biased region" description="Polar residues" evidence="2">
    <location>
        <begin position="255"/>
        <end position="265"/>
    </location>
</feature>
<feature type="region of interest" description="Disordered" evidence="2">
    <location>
        <begin position="1"/>
        <end position="78"/>
    </location>
</feature>
<name>A0AAW1S4Y0_9CHLO</name>
<dbReference type="GO" id="GO:0010150">
    <property type="term" value="P:leaf senescence"/>
    <property type="evidence" value="ECO:0007669"/>
    <property type="project" value="UniProtKB-ARBA"/>
</dbReference>
<evidence type="ECO:0000313" key="3">
    <source>
        <dbReference type="EMBL" id="KAK9840905.1"/>
    </source>
</evidence>
<accession>A0AAW1S4Y0</accession>
<feature type="compositionally biased region" description="Acidic residues" evidence="2">
    <location>
        <begin position="1"/>
        <end position="11"/>
    </location>
</feature>
<proteinExistence type="inferred from homology"/>
<sequence>MAAEEELELEERDIFDVGHKPASSLDTTKEEPAGEAGTASSSDDDTTSSTNQPAASRVPGPPRPMISRKIRRSLDQTEARFIRTLSRDLDEEEEGDDSDDAAGLSWLASANAKQGKHVFGVQSLPAAHVKMGSSAPINIPAQERRRRGDPVTEAERQPATFQPPHMLSQQEEDRLGRSAKSFAGQLATPSVKRSRLQQRNAILRSTGFLENVPAPSLGTIRETQPQNVRQSHLSNFSALSTALGVSPSPTPPAPLTQSLSQQLHQNVEPAPLA</sequence>
<dbReference type="Proteomes" id="UP001485043">
    <property type="component" value="Unassembled WGS sequence"/>
</dbReference>
<comment type="caution">
    <text evidence="3">The sequence shown here is derived from an EMBL/GenBank/DDBJ whole genome shotgun (WGS) entry which is preliminary data.</text>
</comment>
<dbReference type="AlphaFoldDB" id="A0AAW1S4Y0"/>
<organism evidence="3 4">
    <name type="scientific">Apatococcus fuscideae</name>
    <dbReference type="NCBI Taxonomy" id="2026836"/>
    <lineage>
        <taxon>Eukaryota</taxon>
        <taxon>Viridiplantae</taxon>
        <taxon>Chlorophyta</taxon>
        <taxon>core chlorophytes</taxon>
        <taxon>Trebouxiophyceae</taxon>
        <taxon>Chlorellales</taxon>
        <taxon>Chlorellaceae</taxon>
        <taxon>Apatococcus</taxon>
    </lineage>
</organism>
<reference evidence="3 4" key="1">
    <citation type="journal article" date="2024" name="Nat. Commun.">
        <title>Phylogenomics reveals the evolutionary origins of lichenization in chlorophyte algae.</title>
        <authorList>
            <person name="Puginier C."/>
            <person name="Libourel C."/>
            <person name="Otte J."/>
            <person name="Skaloud P."/>
            <person name="Haon M."/>
            <person name="Grisel S."/>
            <person name="Petersen M."/>
            <person name="Berrin J.G."/>
            <person name="Delaux P.M."/>
            <person name="Dal Grande F."/>
            <person name="Keller J."/>
        </authorList>
    </citation>
    <scope>NUCLEOTIDE SEQUENCE [LARGE SCALE GENOMIC DNA]</scope>
    <source>
        <strain evidence="3 4">SAG 2523</strain>
    </source>
</reference>
<feature type="compositionally biased region" description="Basic and acidic residues" evidence="2">
    <location>
        <begin position="142"/>
        <end position="156"/>
    </location>
</feature>
<feature type="region of interest" description="Disordered" evidence="2">
    <location>
        <begin position="212"/>
        <end position="273"/>
    </location>
</feature>
<dbReference type="EMBL" id="JALJOV010001780">
    <property type="protein sequence ID" value="KAK9840905.1"/>
    <property type="molecule type" value="Genomic_DNA"/>
</dbReference>
<evidence type="ECO:0000313" key="4">
    <source>
        <dbReference type="Proteomes" id="UP001485043"/>
    </source>
</evidence>
<dbReference type="InterPro" id="IPR007608">
    <property type="entry name" value="Senescence_reg_S40"/>
</dbReference>
<comment type="similarity">
    <text evidence="1">Belongs to the senescence regulator S40 family.</text>
</comment>
<feature type="compositionally biased region" description="Polar residues" evidence="2">
    <location>
        <begin position="221"/>
        <end position="240"/>
    </location>
</feature>
<feature type="region of interest" description="Disordered" evidence="2">
    <location>
        <begin position="132"/>
        <end position="175"/>
    </location>
</feature>